<feature type="region of interest" description="Disordered" evidence="2">
    <location>
        <begin position="531"/>
        <end position="551"/>
    </location>
</feature>
<feature type="compositionally biased region" description="Low complexity" evidence="2">
    <location>
        <begin position="1866"/>
        <end position="1875"/>
    </location>
</feature>
<dbReference type="EMBL" id="CWKI01000014">
    <property type="protein sequence ID" value="CTR10655.1"/>
    <property type="molecule type" value="Genomic_DNA"/>
</dbReference>
<feature type="coiled-coil region" evidence="1">
    <location>
        <begin position="1049"/>
        <end position="1241"/>
    </location>
</feature>
<feature type="compositionally biased region" description="Low complexity" evidence="2">
    <location>
        <begin position="1882"/>
        <end position="1892"/>
    </location>
</feature>
<dbReference type="PANTHER" id="PTHR45615">
    <property type="entry name" value="MYOSIN HEAVY CHAIN, NON-MUSCLE"/>
    <property type="match status" value="1"/>
</dbReference>
<evidence type="ECO:0000256" key="1">
    <source>
        <dbReference type="SAM" id="Coils"/>
    </source>
</evidence>
<reference evidence="3 5" key="1">
    <citation type="submission" date="2015-07" db="EMBL/GenBank/DDBJ databases">
        <authorList>
            <person name="Cajimat M.N.B."/>
            <person name="Milazzo M.L."/>
            <person name="Fulhorst C.F."/>
        </authorList>
    </citation>
    <scope>NUCLEOTIDE SEQUENCE [LARGE SCALE GENOMIC DNA]</scope>
    <source>
        <strain evidence="3">Single colony</strain>
    </source>
</reference>
<dbReference type="GO" id="GO:0032982">
    <property type="term" value="C:myosin filament"/>
    <property type="evidence" value="ECO:0007669"/>
    <property type="project" value="TreeGrafter"/>
</dbReference>
<evidence type="ECO:0000313" key="6">
    <source>
        <dbReference type="Proteomes" id="UP000239560"/>
    </source>
</evidence>
<dbReference type="Proteomes" id="UP000239560">
    <property type="component" value="Unassembled WGS sequence"/>
</dbReference>
<name>A0A0K3CQ97_RHOTO</name>
<dbReference type="PANTHER" id="PTHR45615:SF40">
    <property type="entry name" value="MYOSIN HEAVY CHAIN, NON-MUSCLE"/>
    <property type="match status" value="1"/>
</dbReference>
<reference evidence="4 6" key="2">
    <citation type="journal article" date="2018" name="Elife">
        <title>Functional genomics of lipid metabolism in the oleaginous yeast Rhodosporidium toruloides.</title>
        <authorList>
            <person name="Coradetti S.T."/>
            <person name="Pinel D."/>
            <person name="Geiselman G."/>
            <person name="Ito M."/>
            <person name="Mondo S."/>
            <person name="Reilly M.C."/>
            <person name="Cheng Y.F."/>
            <person name="Bauer S."/>
            <person name="Grigoriev I."/>
            <person name="Gladden J.M."/>
            <person name="Simmons B.A."/>
            <person name="Brem R."/>
            <person name="Arkin A.P."/>
            <person name="Skerker J.M."/>
        </authorList>
    </citation>
    <scope>NUCLEOTIDE SEQUENCE [LARGE SCALE GENOMIC DNA]</scope>
    <source>
        <strain evidence="4 6">NBRC 0880</strain>
    </source>
</reference>
<keyword evidence="1" id="KW-0175">Coiled coil</keyword>
<sequence>MGFPAEETPQDREIAALKRAKVKLETELDSERNEALKLNHRVRKLELEVREGLTKAQQEAAKAVQAEEALRKRTDAYNTIKNQMENAEVALREAEEKVKEQAGEIKRLSYDLEVVQARSAAPSQVAQEKAALEKRVHGLTMELQRTQMELDKEKENKATAEPAKVGASKIARPPSRASITGTDSKLPAGPATRGRFGYSSNIPAPPSASKVPARPPSSLGSTRPPSSLANHSAIPTRQPAGTRRTSVSATPASSAVDAGKTAQLEADLSSAKSTISSLESSLVTAESTISTLESNLSTTQAKLQTKSDELLRVENQLIALERSSTEEVSQLKSDLEDARDELEGTKDELCEVRDQVEREMENALRESKEERTALMDKVERLKAEVARMNEERTTMEGNREELERLLHDARADLEALAHVEEERDEAENELAWTEEQLQLAEKEKEKLAQDLEDADNAIEELEQDLEAMSKELEAARAAKTVAQEPASSQEETVSTEAMEAVRREMEERLAAVEADRDDLVAALASASKAHQEASTELARHRDLQNAEQEDKQRLRNELDNVKQRLAETECTHNALLASTSSLDDLTSQLADLRAELAEKEQQIVDVSARLPELDTLAADRDSLASQLEEHAQHAAEKDAIAAELSSRIAELESTLAAITAERDQHLATLAEQNGRVATLQATADEVEQLCAALANTEHDLATAQQQVAELEAARVAAEKASNDLRDELARQLELRDSATIDESARVSQLEAELADAVARHNSTNEQLEEAHTARAAVEEARDAAAERIISLEAEVARLGKVVESERGSLAEAKAEAEAVEEALMDAKQQLKATEDKLADISKVRDDLVLERESLHAQLAELEHAVEQLDGRNAALEEELDEVRAAADEKHLADADEMSELHARVREQDTVVEQLERQVNEAESLRRILATSESQADSLGWQLRDARSALAEQACQSEDKANELTQRAEVAEASVERLRAELDEARHNLSNLQDSLDQLQSELADPQSSSAGSATVPATPVPATPANLASSDQSPQPSPRTPSLDPGHLVDRLRDERQSLRDSLEFVREEARNRMETLQKRLRETEETKATELSRLQLDLMDKEAAYATEREANAKIEDALREAKREREAVEDRLEQAERRAKDAEVRLADALKRLAEEQHMRQEQQRERENAWGLEGELEAATRSVDSIRIERDNANLVVEELRQALLAVQAERDEASAEIVALKTACATASARIAELEELASARGESGDVPTSDALGDFATLCDTLRSDATQLERTIANQSASIVDYQAKIAFLQLNLAVRVAIKDDEDDELRAEEDSTAPDISNVDKAVQSLPDELDMRTELQAVQEQLAAAISARAALETRLEELQTELASAVQAGEASTATVFALQQQLDAARSGLAERDEHLRKTDETASGLAAQLAEAGERIIALEGEVDEAKAIVTGLRARVADAADKEARLLKQQALADALNKRVEEAELARAATMEALLAARAETASIAADLAFTADELASTKDLLAATSASLDDLQQESSSFDAVRADLQQQIASLETRARSAEDAVETTVQLREEAEQRACSAEATLSQLVLDHASAKAARDEQEQVLRAAQADFDAIKADLTSQLATAHNEIASLTAKLDQAMGSSARVTQIERDLVDARAELNKMTERLEEESRGSEQARAALADAEAKAATTAELSSKEIQTLRKLSKSSAAEAQALTAEVDGLRAQIVELTSHLRDANESKQQELRQLRDQTQQNIKEVIEYSEACEREKAAAEAEVKELLAEVERLKADAANVASSSVAVARTTELEKLLEAKMLDVEEADEKLLDALKVQKKYATQIERLKAKIASLQRDLAAAKASTVAPTVLAVAPLPSAPAPSSVGKKRPAASDFDSTTAATPRPVLASSVPAIPLDKENAHASSTRRQARPLSAKKPTETLVPLKPEHHVPDRSHALKPVDANSAAPQPTVNKRDTLMSRMHALQKNTAA</sequence>
<feature type="region of interest" description="Disordered" evidence="2">
    <location>
        <begin position="1866"/>
        <end position="1968"/>
    </location>
</feature>
<feature type="region of interest" description="Disordered" evidence="2">
    <location>
        <begin position="1000"/>
        <end position="1047"/>
    </location>
</feature>
<feature type="compositionally biased region" description="Low complexity" evidence="2">
    <location>
        <begin position="245"/>
        <end position="258"/>
    </location>
</feature>
<proteinExistence type="predicted"/>
<feature type="region of interest" description="Disordered" evidence="2">
    <location>
        <begin position="134"/>
        <end position="267"/>
    </location>
</feature>
<feature type="compositionally biased region" description="Polar residues" evidence="2">
    <location>
        <begin position="218"/>
        <end position="235"/>
    </location>
</feature>
<feature type="coiled-coil region" evidence="1">
    <location>
        <begin position="1344"/>
        <end position="1378"/>
    </location>
</feature>
<dbReference type="OMA" id="EIRRMQM"/>
<dbReference type="SUPFAM" id="SSF57997">
    <property type="entry name" value="Tropomyosin"/>
    <property type="match status" value="1"/>
</dbReference>
<dbReference type="GO" id="GO:0000146">
    <property type="term" value="F:microfilament motor activity"/>
    <property type="evidence" value="ECO:0007669"/>
    <property type="project" value="TreeGrafter"/>
</dbReference>
<evidence type="ECO:0000313" key="5">
    <source>
        <dbReference type="Proteomes" id="UP000199069"/>
    </source>
</evidence>
<dbReference type="GO" id="GO:0051015">
    <property type="term" value="F:actin filament binding"/>
    <property type="evidence" value="ECO:0007669"/>
    <property type="project" value="TreeGrafter"/>
</dbReference>
<feature type="compositionally biased region" description="Basic and acidic residues" evidence="2">
    <location>
        <begin position="1936"/>
        <end position="1946"/>
    </location>
</feature>
<feature type="coiled-coil region" evidence="1">
    <location>
        <begin position="1708"/>
        <end position="1792"/>
    </location>
</feature>
<feature type="coiled-coil region" evidence="1">
    <location>
        <begin position="1827"/>
        <end position="1854"/>
    </location>
</feature>
<dbReference type="STRING" id="5286.A0A0K3CQ97"/>
<evidence type="ECO:0000313" key="3">
    <source>
        <dbReference type="EMBL" id="CTR10655.1"/>
    </source>
</evidence>
<feature type="compositionally biased region" description="Basic and acidic residues" evidence="2">
    <location>
        <begin position="148"/>
        <end position="158"/>
    </location>
</feature>
<dbReference type="Proteomes" id="UP000199069">
    <property type="component" value="Unassembled WGS sequence"/>
</dbReference>
<feature type="coiled-coil region" evidence="1">
    <location>
        <begin position="1421"/>
        <end position="1682"/>
    </location>
</feature>
<dbReference type="GO" id="GO:0016460">
    <property type="term" value="C:myosin II complex"/>
    <property type="evidence" value="ECO:0007669"/>
    <property type="project" value="TreeGrafter"/>
</dbReference>
<keyword evidence="5" id="KW-1185">Reference proteome</keyword>
<dbReference type="GO" id="GO:0005737">
    <property type="term" value="C:cytoplasm"/>
    <property type="evidence" value="ECO:0007669"/>
    <property type="project" value="TreeGrafter"/>
</dbReference>
<organism evidence="3 5">
    <name type="scientific">Rhodotorula toruloides</name>
    <name type="common">Yeast</name>
    <name type="synonym">Rhodosporidium toruloides</name>
    <dbReference type="NCBI Taxonomy" id="5286"/>
    <lineage>
        <taxon>Eukaryota</taxon>
        <taxon>Fungi</taxon>
        <taxon>Dikarya</taxon>
        <taxon>Basidiomycota</taxon>
        <taxon>Pucciniomycotina</taxon>
        <taxon>Microbotryomycetes</taxon>
        <taxon>Sporidiobolales</taxon>
        <taxon>Sporidiobolaceae</taxon>
        <taxon>Rhodotorula</taxon>
    </lineage>
</organism>
<protein>
    <submittedName>
        <fullName evidence="3 4">Cell wall surface anchor family protein</fullName>
    </submittedName>
</protein>
<dbReference type="EMBL" id="LCTV02000014">
    <property type="protein sequence ID" value="PRQ70671.1"/>
    <property type="molecule type" value="Genomic_DNA"/>
</dbReference>
<evidence type="ECO:0000256" key="2">
    <source>
        <dbReference type="SAM" id="MobiDB-lite"/>
    </source>
</evidence>
<dbReference type="OrthoDB" id="10255344at2759"/>
<dbReference type="Gene3D" id="1.10.287.1490">
    <property type="match status" value="2"/>
</dbReference>
<accession>A0A0K3CQ97</accession>
<evidence type="ECO:0000313" key="4">
    <source>
        <dbReference type="EMBL" id="PRQ70671.1"/>
    </source>
</evidence>
<gene>
    <name evidence="3" type="primary">FGENESH: predicted gene_14.66</name>
    <name evidence="4" type="ORF">AAT19DRAFT_10828</name>
    <name evidence="3" type="ORF">BN2166_0065160</name>
</gene>
<feature type="coiled-coil region" evidence="1">
    <location>
        <begin position="641"/>
        <end position="934"/>
    </location>
</feature>